<comment type="caution">
    <text evidence="1">The sequence shown here is derived from an EMBL/GenBank/DDBJ whole genome shotgun (WGS) entry which is preliminary data.</text>
</comment>
<dbReference type="AlphaFoldDB" id="A0A1V9XIT0"/>
<organism evidence="1 2">
    <name type="scientific">Tropilaelaps mercedesae</name>
    <dbReference type="NCBI Taxonomy" id="418985"/>
    <lineage>
        <taxon>Eukaryota</taxon>
        <taxon>Metazoa</taxon>
        <taxon>Ecdysozoa</taxon>
        <taxon>Arthropoda</taxon>
        <taxon>Chelicerata</taxon>
        <taxon>Arachnida</taxon>
        <taxon>Acari</taxon>
        <taxon>Parasitiformes</taxon>
        <taxon>Mesostigmata</taxon>
        <taxon>Gamasina</taxon>
        <taxon>Dermanyssoidea</taxon>
        <taxon>Laelapidae</taxon>
        <taxon>Tropilaelaps</taxon>
    </lineage>
</organism>
<dbReference type="InParanoid" id="A0A1V9XIT0"/>
<dbReference type="OrthoDB" id="19014at2759"/>
<dbReference type="EMBL" id="MNPL01010105">
    <property type="protein sequence ID" value="OQR73341.1"/>
    <property type="molecule type" value="Genomic_DNA"/>
</dbReference>
<protein>
    <submittedName>
        <fullName evidence="1">Protein phosphatase 1 regulatory inhibitor subunit 16B-like</fullName>
    </submittedName>
</protein>
<evidence type="ECO:0000313" key="2">
    <source>
        <dbReference type="Proteomes" id="UP000192247"/>
    </source>
</evidence>
<gene>
    <name evidence="1" type="ORF">BIW11_01161</name>
</gene>
<proteinExistence type="predicted"/>
<evidence type="ECO:0000313" key="1">
    <source>
        <dbReference type="EMBL" id="OQR73341.1"/>
    </source>
</evidence>
<sequence length="98" mass="11800">MAEHHELVEEMTTLERMSTQERLKHAKKRRIQQLKKWTQREKELKRKEQRQEKTGTKLAIVKAIWRDFGMPGNVLLLSVRPVKLVNIIFNRWSHVTID</sequence>
<name>A0A1V9XIT0_9ACAR</name>
<reference evidence="1 2" key="1">
    <citation type="journal article" date="2017" name="Gigascience">
        <title>Draft genome of the honey bee ectoparasitic mite, Tropilaelaps mercedesae, is shaped by the parasitic life history.</title>
        <authorList>
            <person name="Dong X."/>
            <person name="Armstrong S.D."/>
            <person name="Xia D."/>
            <person name="Makepeace B.L."/>
            <person name="Darby A.C."/>
            <person name="Kadowaki T."/>
        </authorList>
    </citation>
    <scope>NUCLEOTIDE SEQUENCE [LARGE SCALE GENOMIC DNA]</scope>
    <source>
        <strain evidence="1">Wuxi-XJTLU</strain>
    </source>
</reference>
<dbReference type="Proteomes" id="UP000192247">
    <property type="component" value="Unassembled WGS sequence"/>
</dbReference>
<keyword evidence="2" id="KW-1185">Reference proteome</keyword>
<dbReference type="STRING" id="418985.A0A1V9XIT0"/>
<accession>A0A1V9XIT0</accession>